<dbReference type="SUPFAM" id="SSF50800">
    <property type="entry name" value="PK beta-barrel domain-like"/>
    <property type="match status" value="1"/>
</dbReference>
<dbReference type="FunFam" id="3.50.30.10:FF:000004">
    <property type="entry name" value="Pyruvate kinase"/>
    <property type="match status" value="1"/>
</dbReference>
<dbReference type="Pfam" id="PF02887">
    <property type="entry name" value="PK_C"/>
    <property type="match status" value="1"/>
</dbReference>
<dbReference type="GO" id="GO:0006950">
    <property type="term" value="P:response to stress"/>
    <property type="evidence" value="ECO:0007669"/>
    <property type="project" value="UniProtKB-ARBA"/>
</dbReference>
<keyword evidence="13" id="KW-0067">ATP-binding</keyword>
<evidence type="ECO:0000259" key="21">
    <source>
        <dbReference type="Pfam" id="PF00224"/>
    </source>
</evidence>
<dbReference type="GO" id="GO:0016301">
    <property type="term" value="F:kinase activity"/>
    <property type="evidence" value="ECO:0007669"/>
    <property type="project" value="UniProtKB-KW"/>
</dbReference>
<dbReference type="FunFam" id="3.20.20.60:FF:000001">
    <property type="entry name" value="Pyruvate kinase"/>
    <property type="match status" value="1"/>
</dbReference>
<dbReference type="InterPro" id="IPR015795">
    <property type="entry name" value="Pyrv_Knase_C"/>
</dbReference>
<dbReference type="RefSeq" id="WP_010195638.1">
    <property type="nucleotide sequence ID" value="NZ_JBNILM010000005.1"/>
</dbReference>
<keyword evidence="16 20" id="KW-0324">Glycolysis</keyword>
<dbReference type="InterPro" id="IPR001697">
    <property type="entry name" value="Pyr_Knase"/>
</dbReference>
<dbReference type="PROSITE" id="PS00110">
    <property type="entry name" value="PYRUVATE_KINASE"/>
    <property type="match status" value="1"/>
</dbReference>
<dbReference type="NCBIfam" id="TIGR01064">
    <property type="entry name" value="pyruv_kin"/>
    <property type="match status" value="1"/>
</dbReference>
<evidence type="ECO:0000259" key="23">
    <source>
        <dbReference type="Pfam" id="PF02887"/>
    </source>
</evidence>
<keyword evidence="9 20" id="KW-0808">Transferase</keyword>
<dbReference type="InterPro" id="IPR008279">
    <property type="entry name" value="PEP-util_enz_mobile_dom"/>
</dbReference>
<dbReference type="NCBIfam" id="NF004978">
    <property type="entry name" value="PRK06354.1"/>
    <property type="match status" value="1"/>
</dbReference>
<dbReference type="NCBIfam" id="NF004491">
    <property type="entry name" value="PRK05826.1"/>
    <property type="match status" value="1"/>
</dbReference>
<evidence type="ECO:0000256" key="1">
    <source>
        <dbReference type="ARBA" id="ARBA00001946"/>
    </source>
</evidence>
<name>A0A5D4TBN4_9BACI</name>
<evidence type="ECO:0000256" key="13">
    <source>
        <dbReference type="ARBA" id="ARBA00022840"/>
    </source>
</evidence>
<evidence type="ECO:0000256" key="14">
    <source>
        <dbReference type="ARBA" id="ARBA00022842"/>
    </source>
</evidence>
<evidence type="ECO:0000256" key="19">
    <source>
        <dbReference type="NCBIfam" id="TIGR01064"/>
    </source>
</evidence>
<dbReference type="InterPro" id="IPR036637">
    <property type="entry name" value="Phosphohistidine_dom_sf"/>
</dbReference>
<dbReference type="OrthoDB" id="9812123at2"/>
<protein>
    <recommendedName>
        <fullName evidence="8 19">Pyruvate kinase</fullName>
        <ecNumber evidence="7 19">2.7.1.40</ecNumber>
    </recommendedName>
</protein>
<dbReference type="AlphaFoldDB" id="A0A5D4TBN4"/>
<evidence type="ECO:0000256" key="20">
    <source>
        <dbReference type="RuleBase" id="RU000504"/>
    </source>
</evidence>
<keyword evidence="12 20" id="KW-0418">Kinase</keyword>
<evidence type="ECO:0000256" key="6">
    <source>
        <dbReference type="ARBA" id="ARBA00011881"/>
    </source>
</evidence>
<keyword evidence="17 24" id="KW-0670">Pyruvate</keyword>
<evidence type="ECO:0000256" key="15">
    <source>
        <dbReference type="ARBA" id="ARBA00022958"/>
    </source>
</evidence>
<evidence type="ECO:0000256" key="16">
    <source>
        <dbReference type="ARBA" id="ARBA00023152"/>
    </source>
</evidence>
<dbReference type="GO" id="GO:0000287">
    <property type="term" value="F:magnesium ion binding"/>
    <property type="evidence" value="ECO:0007669"/>
    <property type="project" value="UniProtKB-UniRule"/>
</dbReference>
<dbReference type="UniPathway" id="UPA00109">
    <property type="reaction ID" value="UER00188"/>
</dbReference>
<dbReference type="PRINTS" id="PR01050">
    <property type="entry name" value="PYRUVTKNASE"/>
</dbReference>
<dbReference type="GO" id="GO:0005524">
    <property type="term" value="F:ATP binding"/>
    <property type="evidence" value="ECO:0007669"/>
    <property type="project" value="UniProtKB-KW"/>
</dbReference>
<dbReference type="Gene3D" id="3.20.20.60">
    <property type="entry name" value="Phosphoenolpyruvate-binding domains"/>
    <property type="match status" value="1"/>
</dbReference>
<dbReference type="FunFam" id="2.40.33.10:FF:000001">
    <property type="entry name" value="Pyruvate kinase"/>
    <property type="match status" value="1"/>
</dbReference>
<dbReference type="CDD" id="cd00288">
    <property type="entry name" value="Pyruvate_Kinase"/>
    <property type="match status" value="1"/>
</dbReference>
<evidence type="ECO:0000256" key="12">
    <source>
        <dbReference type="ARBA" id="ARBA00022777"/>
    </source>
</evidence>
<feature type="domain" description="Pyruvate kinase barrel" evidence="21">
    <location>
        <begin position="1"/>
        <end position="323"/>
    </location>
</feature>
<comment type="similarity">
    <text evidence="5 20">Belongs to the pyruvate kinase family.</text>
</comment>
<evidence type="ECO:0000256" key="8">
    <source>
        <dbReference type="ARBA" id="ARBA00018587"/>
    </source>
</evidence>
<dbReference type="InterPro" id="IPR040442">
    <property type="entry name" value="Pyrv_kinase-like_dom_sf"/>
</dbReference>
<dbReference type="SUPFAM" id="SSF51621">
    <property type="entry name" value="Phosphoenolpyruvate/pyruvate domain"/>
    <property type="match status" value="1"/>
</dbReference>
<dbReference type="GO" id="GO:0030955">
    <property type="term" value="F:potassium ion binding"/>
    <property type="evidence" value="ECO:0007669"/>
    <property type="project" value="UniProtKB-UniRule"/>
</dbReference>
<dbReference type="EC" id="2.7.1.40" evidence="7 19"/>
<dbReference type="InterPro" id="IPR018209">
    <property type="entry name" value="Pyrv_Knase_AS"/>
</dbReference>
<dbReference type="EMBL" id="VTET01000006">
    <property type="protein sequence ID" value="TYS71576.1"/>
    <property type="molecule type" value="Genomic_DNA"/>
</dbReference>
<dbReference type="Gene3D" id="3.40.1380.20">
    <property type="entry name" value="Pyruvate kinase, C-terminal domain"/>
    <property type="match status" value="1"/>
</dbReference>
<dbReference type="Gene3D" id="3.50.30.10">
    <property type="entry name" value="Phosphohistidine domain"/>
    <property type="match status" value="1"/>
</dbReference>
<evidence type="ECO:0000256" key="2">
    <source>
        <dbReference type="ARBA" id="ARBA00001958"/>
    </source>
</evidence>
<comment type="cofactor">
    <cofactor evidence="1">
        <name>Mg(2+)</name>
        <dbReference type="ChEBI" id="CHEBI:18420"/>
    </cofactor>
</comment>
<evidence type="ECO:0000256" key="18">
    <source>
        <dbReference type="ARBA" id="ARBA00048152"/>
    </source>
</evidence>
<comment type="catalytic activity">
    <reaction evidence="18 20">
        <text>pyruvate + ATP = phosphoenolpyruvate + ADP + H(+)</text>
        <dbReference type="Rhea" id="RHEA:18157"/>
        <dbReference type="ChEBI" id="CHEBI:15361"/>
        <dbReference type="ChEBI" id="CHEBI:15378"/>
        <dbReference type="ChEBI" id="CHEBI:30616"/>
        <dbReference type="ChEBI" id="CHEBI:58702"/>
        <dbReference type="ChEBI" id="CHEBI:456216"/>
        <dbReference type="EC" id="2.7.1.40"/>
    </reaction>
</comment>
<dbReference type="Pfam" id="PF00391">
    <property type="entry name" value="PEP-utilizers"/>
    <property type="match status" value="1"/>
</dbReference>
<sequence>MKKTKIVCTIGPASESVETLIQLMEAGMNVTRLNFSHGDYEEHGARIRNIREAVERTGKNVAILLDTKGPEIRTHTMQDGAIELVQGNEIIISMEEVIGTTEKFSITYPGLMEDVHPGSRILLDDGLIGLEVLEVGNNEIRTKILNSGTLKNKKGVNVPGVKVNLPGITDKDANDIRFGIEQGVDFIAASFVRRASDVLEIRELLEAHNATDIQIIPKIENQEGVDNINEILEVSDGLMVARGDLGVEIPAEEVPLVQKDLIKKCNLAGKPVITATQMLDSMQRNPRPTRAEASDVANAIFDGTDAIMLSGETAAGSYPIEAVQTMHNIASRAEQALAYGEILTKQSKQSPLTVTDSIGQSVAYTAISLDVSAIVTPTESGHTARMISKYRPKAPIVAVTSCEAVSRKLALVWGVYPRIGRQATSTDEMLEVAVEESLNTGIVSHGDLIVITAGVPVGEKGTTNLMKIHVVGDVLASGQGIGRKSAYGKVVIAKTAEEAAEKMTQGAIFVTTGTDKDMMPSLEKASALITEEGGLTSHAAVVGLSLGIPVIVGVEEATSILKDGQEITVDSSRGTIYTGHANVL</sequence>
<dbReference type="SUPFAM" id="SSF52935">
    <property type="entry name" value="PK C-terminal domain-like"/>
    <property type="match status" value="1"/>
</dbReference>
<dbReference type="GO" id="GO:0004743">
    <property type="term" value="F:pyruvate kinase activity"/>
    <property type="evidence" value="ECO:0007669"/>
    <property type="project" value="UniProtKB-UniRule"/>
</dbReference>
<accession>A0A5D4TBN4</accession>
<evidence type="ECO:0000256" key="4">
    <source>
        <dbReference type="ARBA" id="ARBA00006237"/>
    </source>
</evidence>
<evidence type="ECO:0000256" key="5">
    <source>
        <dbReference type="ARBA" id="ARBA00008663"/>
    </source>
</evidence>
<comment type="caution">
    <text evidence="24">The sequence shown here is derived from an EMBL/GenBank/DDBJ whole genome shotgun (WGS) entry which is preliminary data.</text>
</comment>
<evidence type="ECO:0000256" key="11">
    <source>
        <dbReference type="ARBA" id="ARBA00022741"/>
    </source>
</evidence>
<comment type="pathway">
    <text evidence="3 20">Carbohydrate degradation; glycolysis; pyruvate from D-glyceraldehyde 3-phosphate: step 5/5.</text>
</comment>
<keyword evidence="14 20" id="KW-0460">Magnesium</keyword>
<reference evidence="24 25" key="1">
    <citation type="submission" date="2019-08" db="EMBL/GenBank/DDBJ databases">
        <title>Bacillus genomes from the desert of Cuatro Cienegas, Coahuila.</title>
        <authorList>
            <person name="Olmedo-Alvarez G."/>
        </authorList>
    </citation>
    <scope>NUCLEOTIDE SEQUENCE [LARGE SCALE GENOMIC DNA]</scope>
    <source>
        <strain evidence="24 25">CH98b_3T</strain>
    </source>
</reference>
<proteinExistence type="inferred from homology"/>
<keyword evidence="11" id="KW-0547">Nucleotide-binding</keyword>
<comment type="similarity">
    <text evidence="4">In the C-terminal section; belongs to the PEP-utilizing enzyme family.</text>
</comment>
<dbReference type="InterPro" id="IPR015806">
    <property type="entry name" value="Pyrv_Knase_insert_dom_sf"/>
</dbReference>
<dbReference type="Gene3D" id="2.40.33.10">
    <property type="entry name" value="PK beta-barrel domain-like"/>
    <property type="match status" value="1"/>
</dbReference>
<comment type="cofactor">
    <cofactor evidence="2">
        <name>K(+)</name>
        <dbReference type="ChEBI" id="CHEBI:29103"/>
    </cofactor>
</comment>
<gene>
    <name evidence="24" type="primary">pyk</name>
    <name evidence="24" type="ORF">FZC75_13625</name>
</gene>
<dbReference type="InterPro" id="IPR011037">
    <property type="entry name" value="Pyrv_Knase-like_insert_dom_sf"/>
</dbReference>
<evidence type="ECO:0000256" key="17">
    <source>
        <dbReference type="ARBA" id="ARBA00023317"/>
    </source>
</evidence>
<evidence type="ECO:0000259" key="22">
    <source>
        <dbReference type="Pfam" id="PF00391"/>
    </source>
</evidence>
<keyword evidence="15" id="KW-0630">Potassium</keyword>
<evidence type="ECO:0000256" key="7">
    <source>
        <dbReference type="ARBA" id="ARBA00012142"/>
    </source>
</evidence>
<evidence type="ECO:0000256" key="3">
    <source>
        <dbReference type="ARBA" id="ARBA00004997"/>
    </source>
</evidence>
<dbReference type="FunFam" id="3.40.1380.20:FF:000007">
    <property type="entry name" value="Pyruvate kinase"/>
    <property type="match status" value="1"/>
</dbReference>
<evidence type="ECO:0000256" key="9">
    <source>
        <dbReference type="ARBA" id="ARBA00022679"/>
    </source>
</evidence>
<evidence type="ECO:0000256" key="10">
    <source>
        <dbReference type="ARBA" id="ARBA00022723"/>
    </source>
</evidence>
<feature type="domain" description="PEP-utilising enzyme mobile" evidence="22">
    <location>
        <begin position="504"/>
        <end position="574"/>
    </location>
</feature>
<dbReference type="InterPro" id="IPR036918">
    <property type="entry name" value="Pyrv_Knase_C_sf"/>
</dbReference>
<feature type="domain" description="Pyruvate kinase C-terminal" evidence="23">
    <location>
        <begin position="356"/>
        <end position="469"/>
    </location>
</feature>
<evidence type="ECO:0000313" key="25">
    <source>
        <dbReference type="Proteomes" id="UP000324517"/>
    </source>
</evidence>
<dbReference type="InterPro" id="IPR015793">
    <property type="entry name" value="Pyrv_Knase_brl"/>
</dbReference>
<organism evidence="24 25">
    <name type="scientific">Sutcliffiella horikoshii</name>
    <dbReference type="NCBI Taxonomy" id="79883"/>
    <lineage>
        <taxon>Bacteria</taxon>
        <taxon>Bacillati</taxon>
        <taxon>Bacillota</taxon>
        <taxon>Bacilli</taxon>
        <taxon>Bacillales</taxon>
        <taxon>Bacillaceae</taxon>
        <taxon>Sutcliffiella</taxon>
    </lineage>
</organism>
<dbReference type="PANTHER" id="PTHR11817">
    <property type="entry name" value="PYRUVATE KINASE"/>
    <property type="match status" value="1"/>
</dbReference>
<dbReference type="InterPro" id="IPR015813">
    <property type="entry name" value="Pyrv/PenolPyrv_kinase-like_dom"/>
</dbReference>
<comment type="subunit">
    <text evidence="6">Homotetramer.</text>
</comment>
<keyword evidence="10" id="KW-0479">Metal-binding</keyword>
<dbReference type="Proteomes" id="UP000324517">
    <property type="component" value="Unassembled WGS sequence"/>
</dbReference>
<dbReference type="Pfam" id="PF00224">
    <property type="entry name" value="PK"/>
    <property type="match status" value="1"/>
</dbReference>
<evidence type="ECO:0000313" key="24">
    <source>
        <dbReference type="EMBL" id="TYS71576.1"/>
    </source>
</evidence>
<dbReference type="SUPFAM" id="SSF52009">
    <property type="entry name" value="Phosphohistidine domain"/>
    <property type="match status" value="1"/>
</dbReference>